<proteinExistence type="predicted"/>
<dbReference type="Pfam" id="PF11672">
    <property type="entry name" value="DUF3268"/>
    <property type="match status" value="1"/>
</dbReference>
<dbReference type="InterPro" id="IPR021686">
    <property type="entry name" value="DUF3268"/>
</dbReference>
<gene>
    <name evidence="1" type="ORF">FHS76_000485</name>
</gene>
<dbReference type="Proteomes" id="UP000555546">
    <property type="component" value="Unassembled WGS sequence"/>
</dbReference>
<protein>
    <submittedName>
        <fullName evidence="1">Uncharacterized protein</fullName>
    </submittedName>
</protein>
<reference evidence="1 2" key="1">
    <citation type="submission" date="2020-08" db="EMBL/GenBank/DDBJ databases">
        <title>Genomic Encyclopedia of Type Strains, Phase IV (KMG-IV): sequencing the most valuable type-strain genomes for metagenomic binning, comparative biology and taxonomic classification.</title>
        <authorList>
            <person name="Goeker M."/>
        </authorList>
    </citation>
    <scope>NUCLEOTIDE SEQUENCE [LARGE SCALE GENOMIC DNA]</scope>
    <source>
        <strain evidence="1 2">DSM 26944</strain>
    </source>
</reference>
<name>A0A7W9AUF6_9HYPH</name>
<dbReference type="AlphaFoldDB" id="A0A7W9AUF6"/>
<comment type="caution">
    <text evidence="1">The sequence shown here is derived from an EMBL/GenBank/DDBJ whole genome shotgun (WGS) entry which is preliminary data.</text>
</comment>
<organism evidence="1 2">
    <name type="scientific">Brucella daejeonensis</name>
    <dbReference type="NCBI Taxonomy" id="659015"/>
    <lineage>
        <taxon>Bacteria</taxon>
        <taxon>Pseudomonadati</taxon>
        <taxon>Pseudomonadota</taxon>
        <taxon>Alphaproteobacteria</taxon>
        <taxon>Hyphomicrobiales</taxon>
        <taxon>Brucellaceae</taxon>
        <taxon>Brucella/Ochrobactrum group</taxon>
        <taxon>Brucella</taxon>
    </lineage>
</organism>
<accession>A0A7W9AUF6</accession>
<dbReference type="EMBL" id="JACIJG010000002">
    <property type="protein sequence ID" value="MBB5700642.1"/>
    <property type="molecule type" value="Genomic_DNA"/>
</dbReference>
<evidence type="ECO:0000313" key="1">
    <source>
        <dbReference type="EMBL" id="MBB5700642.1"/>
    </source>
</evidence>
<evidence type="ECO:0000313" key="2">
    <source>
        <dbReference type="Proteomes" id="UP000555546"/>
    </source>
</evidence>
<sequence length="110" mass="12084">MKVMCPICGQPALQTNTIWGMRNDCCGLWSWGGKKLVDAATHEARKAAHAAFDPLWRSGTLSRSEAYRHLRQVRNISEKSCHMAMMSKEMAAKVPAAVDKIKAGLNNVAA</sequence>
<keyword evidence="2" id="KW-1185">Reference proteome</keyword>